<reference evidence="3" key="1">
    <citation type="submission" date="2011-06" db="EMBL/GenBank/DDBJ databases">
        <title>Complete genome sequence of Paenibacillus mucilaginosus KNP414.</title>
        <authorList>
            <person name="Wang J."/>
            <person name="Hu S."/>
            <person name="Hu X."/>
            <person name="Zhang B."/>
            <person name="Dong D."/>
            <person name="Zhang S."/>
            <person name="Zhao K."/>
            <person name="Wu D."/>
        </authorList>
    </citation>
    <scope>NUCLEOTIDE SEQUENCE [LARGE SCALE GENOMIC DNA]</scope>
    <source>
        <strain evidence="3">KNP414</strain>
    </source>
</reference>
<sequence length="473" mass="52630">MLGQRKAGNGCMQRKSVFNPTPTPQKQDTPVERLHQALGPYFSSAGVRELYNFHNVLQVDYMTNPYQKQYGKAGSVTAEIDPASASKADGSNRNNALIQAYGHLGVMERAIFQRDNLGNLYDGGHLIEHTLMEGQDADIEGNLAPQQNKQFNQGLMRGWESIPEHYRNLNVKFNYTVQVDYQEETFTRTGKQLADAGILGSLKSKLKSADQTNLDQKQVQFERWIPHAWKATITKPNKQPFPPLTVGYGSHWREMKPSQATAEQTVLDSSQQAAHTGSKLKRTHSGMLGGYVETAFIPSGNMNAVTVGGVPQITAHMYQPQPLDRLDQPAYSNNAGAYGNSNPTPLPVQVPQVNLLPSPVNIGQVGEEIYKLLSQPTPKKKGRKAKVKTIHSGIDKAGRKSSPGFNVIRSTHFRNAGQGGLFMKLLFEARKRKSKVLDKTDLSQVITALLKRKSFKKQEQFRLLNMLHDPNLQ</sequence>
<organism evidence="2 3">
    <name type="scientific">Paenibacillus mucilaginosus (strain KNP414)</name>
    <dbReference type="NCBI Taxonomy" id="1036673"/>
    <lineage>
        <taxon>Bacteria</taxon>
        <taxon>Bacillati</taxon>
        <taxon>Bacillota</taxon>
        <taxon>Bacilli</taxon>
        <taxon>Bacillales</taxon>
        <taxon>Paenibacillaceae</taxon>
        <taxon>Paenibacillus</taxon>
    </lineage>
</organism>
<feature type="region of interest" description="Disordered" evidence="1">
    <location>
        <begin position="1"/>
        <end position="28"/>
    </location>
</feature>
<gene>
    <name evidence="2" type="ordered locus">KNP414_05994</name>
</gene>
<evidence type="ECO:0008006" key="4">
    <source>
        <dbReference type="Google" id="ProtNLM"/>
    </source>
</evidence>
<dbReference type="HOGENOM" id="CLU_577269_0_0_9"/>
<dbReference type="EMBL" id="CP002869">
    <property type="protein sequence ID" value="AEI44518.1"/>
    <property type="molecule type" value="Genomic_DNA"/>
</dbReference>
<protein>
    <recommendedName>
        <fullName evidence="4">DNA/RNA non-specific endonuclease</fullName>
    </recommendedName>
</protein>
<evidence type="ECO:0000313" key="2">
    <source>
        <dbReference type="EMBL" id="AEI44518.1"/>
    </source>
</evidence>
<dbReference type="KEGG" id="pms:KNP414_05994"/>
<evidence type="ECO:0000313" key="3">
    <source>
        <dbReference type="Proteomes" id="UP000006620"/>
    </source>
</evidence>
<reference evidence="2 3" key="2">
    <citation type="journal article" date="2013" name="Genome Announc.">
        <title>Genome Sequence of Growth-Improving Paenibacillus mucilaginosus Strain KNP414.</title>
        <authorList>
            <person name="Lu J.J."/>
            <person name="Wang J.F."/>
            <person name="Hu X.F."/>
        </authorList>
    </citation>
    <scope>NUCLEOTIDE SEQUENCE [LARGE SCALE GENOMIC DNA]</scope>
    <source>
        <strain evidence="2 3">KNP414</strain>
    </source>
</reference>
<evidence type="ECO:0000256" key="1">
    <source>
        <dbReference type="SAM" id="MobiDB-lite"/>
    </source>
</evidence>
<dbReference type="AlphaFoldDB" id="F8FEB9"/>
<feature type="compositionally biased region" description="Polar residues" evidence="1">
    <location>
        <begin position="16"/>
        <end position="28"/>
    </location>
</feature>
<dbReference type="Proteomes" id="UP000006620">
    <property type="component" value="Chromosome"/>
</dbReference>
<dbReference type="PATRIC" id="fig|1036673.3.peg.5578"/>
<proteinExistence type="predicted"/>
<accession>F8FEB9</accession>
<name>F8FEB9_PAEMK</name>